<reference evidence="3 4" key="1">
    <citation type="submission" date="2016-10" db="EMBL/GenBank/DDBJ databases">
        <authorList>
            <person name="Varghese N."/>
            <person name="Submissions S."/>
        </authorList>
    </citation>
    <scope>NUCLEOTIDE SEQUENCE [LARGE SCALE GENOMIC DNA]</scope>
    <source>
        <strain evidence="1 4">WG2</strain>
        <strain evidence="2 3">WG5</strain>
    </source>
</reference>
<dbReference type="EMBL" id="FOHG01000035">
    <property type="protein sequence ID" value="SET18072.1"/>
    <property type="molecule type" value="Genomic_DNA"/>
</dbReference>
<dbReference type="EMBL" id="FNBJ01000043">
    <property type="protein sequence ID" value="SDG06742.1"/>
    <property type="molecule type" value="Genomic_DNA"/>
</dbReference>
<evidence type="ECO:0000313" key="2">
    <source>
        <dbReference type="EMBL" id="SET18072.1"/>
    </source>
</evidence>
<gene>
    <name evidence="1" type="ORF">SAMN04488598_1434</name>
    <name evidence="2" type="ORF">SAMN04515652_13523</name>
</gene>
<dbReference type="Proteomes" id="UP000199519">
    <property type="component" value="Unassembled WGS sequence"/>
</dbReference>
<dbReference type="AlphaFoldDB" id="A0A1I0CG66"/>
<keyword evidence="4" id="KW-1185">Reference proteome</keyword>
<organism evidence="2 3">
    <name type="scientific">Halanaerobium congolense</name>
    <dbReference type="NCBI Taxonomy" id="54121"/>
    <lineage>
        <taxon>Bacteria</taxon>
        <taxon>Bacillati</taxon>
        <taxon>Bacillota</taxon>
        <taxon>Clostridia</taxon>
        <taxon>Halanaerobiales</taxon>
        <taxon>Halanaerobiaceae</taxon>
        <taxon>Halanaerobium</taxon>
    </lineage>
</organism>
<proteinExistence type="predicted"/>
<dbReference type="Proteomes" id="UP000198612">
    <property type="component" value="Unassembled WGS sequence"/>
</dbReference>
<dbReference type="RefSeq" id="WP_089720694.1">
    <property type="nucleotide sequence ID" value="NZ_FNBJ01000043.1"/>
</dbReference>
<sequence length="271" mass="32481">MNLKSNVEWFNNLDEDKKWYSLRYLFRKENHTELTKQERNKLNNLEVETKHLIDKGKDKNQVLKKLVSLGLNRKTANKLYNNALNHRSYIADVRLINLIDDDLFDDFISFLFDDYYLIGRYEYVYIRPFTNLDKFPKTEHANRISNVVQRELIMILKRCYLISTLKSKLLNEFQLSTGKTEIFINKIKNNIDELEKAYIIKSLMAVELKLNSVLRNNKIEDPLENFEMDKIVESIYKNDIAREYKDKEQALMIKYLINMDLKLNLFLNEDN</sequence>
<name>A0A1I0CG66_9FIRM</name>
<evidence type="ECO:0000313" key="3">
    <source>
        <dbReference type="Proteomes" id="UP000198612"/>
    </source>
</evidence>
<evidence type="ECO:0000313" key="1">
    <source>
        <dbReference type="EMBL" id="SDG06742.1"/>
    </source>
</evidence>
<accession>A0A1I0CG66</accession>
<evidence type="ECO:0000313" key="4">
    <source>
        <dbReference type="Proteomes" id="UP000199519"/>
    </source>
</evidence>
<protein>
    <submittedName>
        <fullName evidence="2">Uncharacterized protein</fullName>
    </submittedName>
</protein>